<dbReference type="CDD" id="cd03215">
    <property type="entry name" value="ABC_Carb_Monos_II"/>
    <property type="match status" value="1"/>
</dbReference>
<dbReference type="Pfam" id="PF13407">
    <property type="entry name" value="Peripla_BP_4"/>
    <property type="match status" value="1"/>
</dbReference>
<dbReference type="InterPro" id="IPR017871">
    <property type="entry name" value="ABC_transporter-like_CS"/>
</dbReference>
<dbReference type="GO" id="GO:0005524">
    <property type="term" value="F:ATP binding"/>
    <property type="evidence" value="ECO:0007669"/>
    <property type="project" value="UniProtKB-KW"/>
</dbReference>
<evidence type="ECO:0000313" key="11">
    <source>
        <dbReference type="Proteomes" id="UP001597108"/>
    </source>
</evidence>
<dbReference type="SMART" id="SM00382">
    <property type="entry name" value="AAA"/>
    <property type="match status" value="2"/>
</dbReference>
<feature type="domain" description="ABC transporter" evidence="9">
    <location>
        <begin position="285"/>
        <end position="526"/>
    </location>
</feature>
<dbReference type="Pfam" id="PF00005">
    <property type="entry name" value="ABC_tran"/>
    <property type="match status" value="2"/>
</dbReference>
<proteinExistence type="predicted"/>
<dbReference type="InterPro" id="IPR003593">
    <property type="entry name" value="AAA+_ATPase"/>
</dbReference>
<keyword evidence="11" id="KW-1185">Reference proteome</keyword>
<reference evidence="11" key="1">
    <citation type="journal article" date="2019" name="Int. J. Syst. Evol. Microbiol.">
        <title>The Global Catalogue of Microorganisms (GCM) 10K type strain sequencing project: providing services to taxonomists for standard genome sequencing and annotation.</title>
        <authorList>
            <consortium name="The Broad Institute Genomics Platform"/>
            <consortium name="The Broad Institute Genome Sequencing Center for Infectious Disease"/>
            <person name="Wu L."/>
            <person name="Ma J."/>
        </authorList>
    </citation>
    <scope>NUCLEOTIDE SEQUENCE [LARGE SCALE GENOMIC DNA]</scope>
    <source>
        <strain evidence="11">CCUG 60524</strain>
    </source>
</reference>
<name>A0ABW3IU14_9RHOB</name>
<dbReference type="InterPro" id="IPR025997">
    <property type="entry name" value="SBP_2_dom"/>
</dbReference>
<dbReference type="Proteomes" id="UP001597108">
    <property type="component" value="Unassembled WGS sequence"/>
</dbReference>
<dbReference type="CDD" id="cd03216">
    <property type="entry name" value="ABC_Carb_Monos_I"/>
    <property type="match status" value="1"/>
</dbReference>
<keyword evidence="6 10" id="KW-0067">ATP-binding</keyword>
<keyword evidence="5" id="KW-0547">Nucleotide-binding</keyword>
<evidence type="ECO:0000256" key="2">
    <source>
        <dbReference type="ARBA" id="ARBA00022475"/>
    </source>
</evidence>
<feature type="domain" description="ABC transporter" evidence="9">
    <location>
        <begin position="36"/>
        <end position="271"/>
    </location>
</feature>
<dbReference type="EMBL" id="JBHTJT010000039">
    <property type="protein sequence ID" value="MFD0981496.1"/>
    <property type="molecule type" value="Genomic_DNA"/>
</dbReference>
<dbReference type="PANTHER" id="PTHR43790">
    <property type="entry name" value="CARBOHYDRATE TRANSPORT ATP-BINDING PROTEIN MG119-RELATED"/>
    <property type="match status" value="1"/>
</dbReference>
<evidence type="ECO:0000256" key="4">
    <source>
        <dbReference type="ARBA" id="ARBA00022737"/>
    </source>
</evidence>
<dbReference type="InterPro" id="IPR003439">
    <property type="entry name" value="ABC_transporter-like_ATP-bd"/>
</dbReference>
<accession>A0ABW3IU14</accession>
<dbReference type="SUPFAM" id="SSF53822">
    <property type="entry name" value="Periplasmic binding protein-like I"/>
    <property type="match status" value="1"/>
</dbReference>
<dbReference type="InterPro" id="IPR028082">
    <property type="entry name" value="Peripla_BP_I"/>
</dbReference>
<keyword evidence="3" id="KW-0762">Sugar transport</keyword>
<evidence type="ECO:0000256" key="1">
    <source>
        <dbReference type="ARBA" id="ARBA00022448"/>
    </source>
</evidence>
<evidence type="ECO:0000313" key="10">
    <source>
        <dbReference type="EMBL" id="MFD0981496.1"/>
    </source>
</evidence>
<evidence type="ECO:0000259" key="9">
    <source>
        <dbReference type="PROSITE" id="PS50893"/>
    </source>
</evidence>
<comment type="caution">
    <text evidence="10">The sequence shown here is derived from an EMBL/GenBank/DDBJ whole genome shotgun (WGS) entry which is preliminary data.</text>
</comment>
<keyword evidence="8" id="KW-0472">Membrane</keyword>
<dbReference type="InterPro" id="IPR027417">
    <property type="entry name" value="P-loop_NTPase"/>
</dbReference>
<keyword evidence="1" id="KW-0813">Transport</keyword>
<keyword evidence="2" id="KW-1003">Cell membrane</keyword>
<keyword evidence="7" id="KW-1278">Translocase</keyword>
<dbReference type="SUPFAM" id="SSF52540">
    <property type="entry name" value="P-loop containing nucleoside triphosphate hydrolases"/>
    <property type="match status" value="2"/>
</dbReference>
<evidence type="ECO:0000256" key="7">
    <source>
        <dbReference type="ARBA" id="ARBA00022967"/>
    </source>
</evidence>
<dbReference type="InterPro" id="IPR050107">
    <property type="entry name" value="ABC_carbohydrate_import_ATPase"/>
</dbReference>
<dbReference type="PANTHER" id="PTHR43790:SF3">
    <property type="entry name" value="D-ALLOSE IMPORT ATP-BINDING PROTEIN ALSA-RELATED"/>
    <property type="match status" value="1"/>
</dbReference>
<dbReference type="PROSITE" id="PS00211">
    <property type="entry name" value="ABC_TRANSPORTER_1"/>
    <property type="match status" value="1"/>
</dbReference>
<evidence type="ECO:0000256" key="8">
    <source>
        <dbReference type="ARBA" id="ARBA00023136"/>
    </source>
</evidence>
<keyword evidence="4" id="KW-0677">Repeat</keyword>
<dbReference type="Gene3D" id="3.40.50.2300">
    <property type="match status" value="2"/>
</dbReference>
<evidence type="ECO:0000256" key="5">
    <source>
        <dbReference type="ARBA" id="ARBA00022741"/>
    </source>
</evidence>
<evidence type="ECO:0000256" key="6">
    <source>
        <dbReference type="ARBA" id="ARBA00022840"/>
    </source>
</evidence>
<sequence length="842" mass="90857">MRQRSTVCGKAPVRARKPAACSKGKGMTTEGKTPILSLRNIRKSYGPVEVLHGIDLDIHAGEVVALLGENGAGKSTVSNVISGTILPTAGAMTWQGAEFAPANPREAIDAGIGMIHQELLLLPHLSIAENIFVGRWPMKGGRVDRKTMTRRAKEQLSRLGLDLPATRKVEGLATAAQQLVEIAKALTLNARLLILDEPTAALGGAETKLLFEQVEKLKADGVGIIYISHRLEEIRQVADRIVVMRDGDKVKEFDRGDVPVRTIVEAMVGRKMGRMFPAVPTPGEETVLEVRNLSSARGAFEDVNFKVQKGEILGIAGLVGAGRTELVRAMTGADPISSGEVRLNGVDITPRRPRDAIKNGIVLVPEDRKLQGLVLDHSIAENIAYANLNTISRAGWITGGQVRGFADQHIAQFGVKGVGRQKANEMSGGNQQKVVIAKWLARENPQVVVLDEPTRGIDVGARSSIYDIIVELANQGVAVVVVSSDLEEVLGVSNRILVMSAGRQTGILDREDANDVSVMELATLGRARAYDQGDKIKPINETLELVFIPKVVHPWYDVVASGARKAVDELKASGIDVRVTWDSPPRADIADHNARIKAQIERRPDGLAVSCLDPATETPLMHEAIDAGISLITFDTRCDDAFPFVGHKDDFEDGRKLGHFLADKIGKAGQVAILAGSETAANHVARVRGFREAMASYPEIEIVAELFDDDNPEKADRLAEEAIAAHPDIVGLVGVDASNPIGAARAVVNAGRTSKVTVVGWDDLQETLKFIEDGVIAGVIAQHQWEIGYWAVKYLVAMNQNHKTPHEHETGSQMLTRESLADWWRSGQGSRTSDEAGASVAV</sequence>
<evidence type="ECO:0000256" key="3">
    <source>
        <dbReference type="ARBA" id="ARBA00022597"/>
    </source>
</evidence>
<gene>
    <name evidence="10" type="ORF">ACFQ2S_17815</name>
</gene>
<dbReference type="PROSITE" id="PS50893">
    <property type="entry name" value="ABC_TRANSPORTER_2"/>
    <property type="match status" value="2"/>
</dbReference>
<organism evidence="10 11">
    <name type="scientific">Tropicimonas aquimaris</name>
    <dbReference type="NCBI Taxonomy" id="914152"/>
    <lineage>
        <taxon>Bacteria</taxon>
        <taxon>Pseudomonadati</taxon>
        <taxon>Pseudomonadota</taxon>
        <taxon>Alphaproteobacteria</taxon>
        <taxon>Rhodobacterales</taxon>
        <taxon>Roseobacteraceae</taxon>
        <taxon>Tropicimonas</taxon>
    </lineage>
</organism>
<dbReference type="Gene3D" id="3.40.50.300">
    <property type="entry name" value="P-loop containing nucleotide triphosphate hydrolases"/>
    <property type="match status" value="2"/>
</dbReference>
<protein>
    <submittedName>
        <fullName evidence="10">ATP-binding cassette domain-containing protein</fullName>
    </submittedName>
</protein>